<accession>A0A9P0DKC9</accession>
<feature type="transmembrane region" description="Helical" evidence="11">
    <location>
        <begin position="209"/>
        <end position="230"/>
    </location>
</feature>
<protein>
    <recommendedName>
        <fullName evidence="11">Mannosyltransferase</fullName>
        <ecNumber evidence="11">2.4.1.-</ecNumber>
    </recommendedName>
</protein>
<sequence length="659" mass="77349">MAKRRKPEKLNKWIYSLWLLRILLVIVPQTGYIHPDEYFQSVEVLAGKVFDVEHSPPWEFNTTLPIRGITIPYLTTGLSYIFLRDVNNLAIEFLSLNIVLPYFLITVPRLLMAMLSFIVDYSLHRICLNNNEKYKTRLIVLSTSYVMLVYGTRTFSNTTELILFAVLLYFVCESQTFSNELVRKQEYIKYRYDKSTSMVEKVKFHKLKLYLVSDNYRNCFVIATITVFGIFNRPTFIAYAVMPVFFWIYRGIEQKRVSITQFHTRIIFFAMCCTPAIIFNVLIDSFYYGYITWGEVGMLDVSINNFIMTPLNFIKYNINSSNLEKHGLHPRFLHFLVNIPLLFNVLGIMALFTIAKYIYWAFLKKYNLLPSIKSIKMLMTMSFIGPVGILSIFPHQEPRFLIPILFPLIYLHSDQILPESDRILVKTPEGSIQNKTQEFKAKTSSNQILKIWLSVNFLFLIFYGFIHQGGVYLAVNYMHKDIKFTPMNTEFHIVTSNIYSLPESFLLQKTSNKLFSQNQIKYSVKKRVFLYEEGSKDLTSIISDLESMVNAKKLLNNSFKHYKKYKIYLLISSSRSEQAENILMENGIFFSKLDSFWPHISTEAFPDLTKYCINSVSVFYKNCEALPLRDYIRKINEMCELILYELDYQVKKPVMTRSM</sequence>
<feature type="transmembrane region" description="Helical" evidence="11">
    <location>
        <begin position="451"/>
        <end position="475"/>
    </location>
</feature>
<keyword evidence="3" id="KW-0337">GPI-anchor biosynthesis</keyword>
<keyword evidence="7 11" id="KW-0256">Endoplasmic reticulum</keyword>
<feature type="transmembrane region" description="Helical" evidence="11">
    <location>
        <begin position="341"/>
        <end position="363"/>
    </location>
</feature>
<evidence type="ECO:0000256" key="2">
    <source>
        <dbReference type="ARBA" id="ARBA00004687"/>
    </source>
</evidence>
<evidence type="ECO:0000256" key="7">
    <source>
        <dbReference type="ARBA" id="ARBA00022824"/>
    </source>
</evidence>
<comment type="pathway">
    <text evidence="2">Glycolipid biosynthesis; glycosylphosphatidylinositol-anchor biosynthesis.</text>
</comment>
<feature type="transmembrane region" description="Helical" evidence="11">
    <location>
        <begin position="98"/>
        <end position="118"/>
    </location>
</feature>
<dbReference type="OrthoDB" id="10066429at2759"/>
<proteinExistence type="inferred from homology"/>
<keyword evidence="8 11" id="KW-1133">Transmembrane helix</keyword>
<dbReference type="Proteomes" id="UP001152799">
    <property type="component" value="Chromosome 1"/>
</dbReference>
<keyword evidence="9 11" id="KW-0472">Membrane</keyword>
<evidence type="ECO:0000313" key="12">
    <source>
        <dbReference type="EMBL" id="CAH1122829.1"/>
    </source>
</evidence>
<keyword evidence="13" id="KW-1185">Reference proteome</keyword>
<evidence type="ECO:0000256" key="5">
    <source>
        <dbReference type="ARBA" id="ARBA00022679"/>
    </source>
</evidence>
<dbReference type="PANTHER" id="PTHR22760">
    <property type="entry name" value="GLYCOSYLTRANSFERASE"/>
    <property type="match status" value="1"/>
</dbReference>
<evidence type="ECO:0000256" key="4">
    <source>
        <dbReference type="ARBA" id="ARBA00022676"/>
    </source>
</evidence>
<name>A0A9P0DKC9_9CUCU</name>
<feature type="transmembrane region" description="Helical" evidence="11">
    <location>
        <begin position="236"/>
        <end position="252"/>
    </location>
</feature>
<evidence type="ECO:0000256" key="8">
    <source>
        <dbReference type="ARBA" id="ARBA00022989"/>
    </source>
</evidence>
<evidence type="ECO:0000256" key="10">
    <source>
        <dbReference type="ARBA" id="ARBA00038466"/>
    </source>
</evidence>
<comment type="subcellular location">
    <subcellularLocation>
        <location evidence="1 11">Endoplasmic reticulum membrane</location>
        <topology evidence="1 11">Multi-pass membrane protein</topology>
    </subcellularLocation>
</comment>
<keyword evidence="6 11" id="KW-0812">Transmembrane</keyword>
<gene>
    <name evidence="12" type="ORF">CEUTPL_LOCUS1869</name>
</gene>
<keyword evidence="5" id="KW-0808">Transferase</keyword>
<dbReference type="InterPro" id="IPR005599">
    <property type="entry name" value="GPI_mannosylTrfase"/>
</dbReference>
<dbReference type="AlphaFoldDB" id="A0A9P0DKC9"/>
<evidence type="ECO:0000256" key="9">
    <source>
        <dbReference type="ARBA" id="ARBA00023136"/>
    </source>
</evidence>
<feature type="transmembrane region" description="Helical" evidence="11">
    <location>
        <begin position="264"/>
        <end position="283"/>
    </location>
</feature>
<comment type="similarity">
    <text evidence="10">Belongs to the glycosyltransferase 22 family. PIGZ subfamily.</text>
</comment>
<organism evidence="12 13">
    <name type="scientific">Ceutorhynchus assimilis</name>
    <name type="common">cabbage seed weevil</name>
    <dbReference type="NCBI Taxonomy" id="467358"/>
    <lineage>
        <taxon>Eukaryota</taxon>
        <taxon>Metazoa</taxon>
        <taxon>Ecdysozoa</taxon>
        <taxon>Arthropoda</taxon>
        <taxon>Hexapoda</taxon>
        <taxon>Insecta</taxon>
        <taxon>Pterygota</taxon>
        <taxon>Neoptera</taxon>
        <taxon>Endopterygota</taxon>
        <taxon>Coleoptera</taxon>
        <taxon>Polyphaga</taxon>
        <taxon>Cucujiformia</taxon>
        <taxon>Curculionidae</taxon>
        <taxon>Ceutorhynchinae</taxon>
        <taxon>Ceutorhynchus</taxon>
    </lineage>
</organism>
<evidence type="ECO:0000256" key="6">
    <source>
        <dbReference type="ARBA" id="ARBA00022692"/>
    </source>
</evidence>
<feature type="transmembrane region" description="Helical" evidence="11">
    <location>
        <begin position="12"/>
        <end position="33"/>
    </location>
</feature>
<evidence type="ECO:0000313" key="13">
    <source>
        <dbReference type="Proteomes" id="UP001152799"/>
    </source>
</evidence>
<dbReference type="EMBL" id="OU892277">
    <property type="protein sequence ID" value="CAH1122829.1"/>
    <property type="molecule type" value="Genomic_DNA"/>
</dbReference>
<reference evidence="12" key="1">
    <citation type="submission" date="2022-01" db="EMBL/GenBank/DDBJ databases">
        <authorList>
            <person name="King R."/>
        </authorList>
    </citation>
    <scope>NUCLEOTIDE SEQUENCE</scope>
</reference>
<evidence type="ECO:0000256" key="3">
    <source>
        <dbReference type="ARBA" id="ARBA00022502"/>
    </source>
</evidence>
<dbReference type="Pfam" id="PF03901">
    <property type="entry name" value="Glyco_transf_22"/>
    <property type="match status" value="1"/>
</dbReference>
<evidence type="ECO:0000256" key="11">
    <source>
        <dbReference type="RuleBase" id="RU363075"/>
    </source>
</evidence>
<dbReference type="PANTHER" id="PTHR22760:SF3">
    <property type="entry name" value="GPI MANNOSYLTRANSFERASE 4"/>
    <property type="match status" value="1"/>
</dbReference>
<dbReference type="GO" id="GO:0006506">
    <property type="term" value="P:GPI anchor biosynthetic process"/>
    <property type="evidence" value="ECO:0007669"/>
    <property type="project" value="UniProtKB-KW"/>
</dbReference>
<dbReference type="GO" id="GO:0000026">
    <property type="term" value="F:alpha-1,2-mannosyltransferase activity"/>
    <property type="evidence" value="ECO:0007669"/>
    <property type="project" value="TreeGrafter"/>
</dbReference>
<keyword evidence="4 11" id="KW-0328">Glycosyltransferase</keyword>
<evidence type="ECO:0000256" key="1">
    <source>
        <dbReference type="ARBA" id="ARBA00004477"/>
    </source>
</evidence>
<dbReference type="GO" id="GO:0005789">
    <property type="term" value="C:endoplasmic reticulum membrane"/>
    <property type="evidence" value="ECO:0007669"/>
    <property type="project" value="UniProtKB-SubCell"/>
</dbReference>
<dbReference type="EC" id="2.4.1.-" evidence="11"/>